<dbReference type="PANTHER" id="PTHR21049:SF0">
    <property type="entry name" value="DOLICHYL-DIPHOSPHOOLIGOSACCHARIDE--PROTEIN GLYCOSYLTRANSFERASE SUBUNIT 1"/>
    <property type="match status" value="1"/>
</dbReference>
<dbReference type="EnsemblMetazoa" id="GPPI005491-RA">
    <property type="protein sequence ID" value="GPPI005491-PA"/>
    <property type="gene ID" value="GPPI005491"/>
</dbReference>
<evidence type="ECO:0000313" key="13">
    <source>
        <dbReference type="Proteomes" id="UP000092460"/>
    </source>
</evidence>
<organism evidence="12 13">
    <name type="scientific">Glossina palpalis gambiensis</name>
    <dbReference type="NCBI Taxonomy" id="67801"/>
    <lineage>
        <taxon>Eukaryota</taxon>
        <taxon>Metazoa</taxon>
        <taxon>Ecdysozoa</taxon>
        <taxon>Arthropoda</taxon>
        <taxon>Hexapoda</taxon>
        <taxon>Insecta</taxon>
        <taxon>Pterygota</taxon>
        <taxon>Neoptera</taxon>
        <taxon>Endopterygota</taxon>
        <taxon>Diptera</taxon>
        <taxon>Brachycera</taxon>
        <taxon>Muscomorpha</taxon>
        <taxon>Hippoboscoidea</taxon>
        <taxon>Glossinidae</taxon>
        <taxon>Glossina</taxon>
    </lineage>
</organism>
<evidence type="ECO:0000256" key="11">
    <source>
        <dbReference type="RuleBase" id="RU361143"/>
    </source>
</evidence>
<comment type="similarity">
    <text evidence="4 11">Belongs to the OST1 family.</text>
</comment>
<keyword evidence="13" id="KW-1185">Reference proteome</keyword>
<feature type="transmembrane region" description="Helical" evidence="11">
    <location>
        <begin position="237"/>
        <end position="256"/>
    </location>
</feature>
<dbReference type="Pfam" id="PF04597">
    <property type="entry name" value="Ribophorin_I"/>
    <property type="match status" value="1"/>
</dbReference>
<evidence type="ECO:0000256" key="9">
    <source>
        <dbReference type="ARBA" id="ARBA00022989"/>
    </source>
</evidence>
<evidence type="ECO:0000256" key="10">
    <source>
        <dbReference type="ARBA" id="ARBA00023136"/>
    </source>
</evidence>
<dbReference type="InterPro" id="IPR007676">
    <property type="entry name" value="Ribophorin_I"/>
</dbReference>
<comment type="subcellular location">
    <subcellularLocation>
        <location evidence="2 11">Endoplasmic reticulum membrane</location>
        <topology evidence="2 11">Single-pass type I membrane protein</topology>
    </subcellularLocation>
</comment>
<evidence type="ECO:0000313" key="12">
    <source>
        <dbReference type="EnsemblMetazoa" id="GPPI005491-PA"/>
    </source>
</evidence>
<reference evidence="13" key="1">
    <citation type="submission" date="2015-01" db="EMBL/GenBank/DDBJ databases">
        <authorList>
            <person name="Aksoy S."/>
            <person name="Warren W."/>
            <person name="Wilson R.K."/>
        </authorList>
    </citation>
    <scope>NUCLEOTIDE SEQUENCE [LARGE SCALE GENOMIC DNA]</scope>
    <source>
        <strain evidence="13">IAEA</strain>
    </source>
</reference>
<dbReference type="EMBL" id="JXJN01002240">
    <property type="status" value="NOT_ANNOTATED_CDS"/>
    <property type="molecule type" value="Genomic_DNA"/>
</dbReference>
<evidence type="ECO:0000256" key="5">
    <source>
        <dbReference type="ARBA" id="ARBA00017611"/>
    </source>
</evidence>
<evidence type="ECO:0000256" key="4">
    <source>
        <dbReference type="ARBA" id="ARBA00008905"/>
    </source>
</evidence>
<name>A0A1B0AR45_9MUSC</name>
<dbReference type="AlphaFoldDB" id="A0A1B0AR45"/>
<dbReference type="GO" id="GO:0008250">
    <property type="term" value="C:oligosaccharyltransferase complex"/>
    <property type="evidence" value="ECO:0007669"/>
    <property type="project" value="UniProtKB-UniRule"/>
</dbReference>
<dbReference type="Proteomes" id="UP000092460">
    <property type="component" value="Unassembled WGS sequence"/>
</dbReference>
<keyword evidence="8 11" id="KW-0256">Endoplasmic reticulum</keyword>
<comment type="subunit">
    <text evidence="11">Component of the oligosaccharyltransferase (OST) complex.</text>
</comment>
<protein>
    <recommendedName>
        <fullName evidence="5 11">Dolichyl-diphosphooligosaccharide--protein glycosyltransferase subunit 1</fullName>
    </recommendedName>
</protein>
<comment type="pathway">
    <text evidence="3 11">Protein modification; protein glycosylation.</text>
</comment>
<accession>A0A1B0AR45</accession>
<evidence type="ECO:0000256" key="6">
    <source>
        <dbReference type="ARBA" id="ARBA00022692"/>
    </source>
</evidence>
<keyword evidence="9 11" id="KW-1133">Transmembrane helix</keyword>
<sequence length="285" mass="32691">KTQVKLATSNIISYTQIKPYAVSSNKIKDGPFEDISVNRLERTVQLSHWGNIAVEKSIHLLHTGAKLKGYEFQKDGRSGQASIKSYKTVLPASAFGVRYRDTNGNISTSNMNLRPRFPLFGGWKTQYILSYNLSSFEYSFNSDDDYVLRMRVIDHIFDDMVVDEAVVNIILPEGCAGIQLIPPYPLRSEADTFLLHLLGYLCRPTIVFSKNYMVENHMSDFELIYKFPKILLLQESILIITFIFMIFLFTAIFNCLDSSRAVHLPSISIGDLTFKMRDITYFIYR</sequence>
<proteinExistence type="inferred from homology"/>
<dbReference type="GO" id="GO:0018279">
    <property type="term" value="P:protein N-linked glycosylation via asparagine"/>
    <property type="evidence" value="ECO:0007669"/>
    <property type="project" value="TreeGrafter"/>
</dbReference>
<comment type="function">
    <text evidence="1 11">Subunit of the oligosaccharyl transferase (OST) complex that catalyzes the initial transfer of a defined glycan (Glc(3)Man(9)GlcNAc(2) in eukaryotes) from the lipid carrier dolichol-pyrophosphate to an asparagine residue within an Asn-X-Ser/Thr consensus motif in nascent polypeptide chains, the first step in protein N-glycosylation. N-glycosylation occurs cotranslationally and the complex associates with the Sec61 complex at the channel-forming translocon complex that mediates protein translocation across the endoplasmic reticulum (ER). All subunits are required for a maximal enzyme activity.</text>
</comment>
<dbReference type="EMBL" id="JXJN01002239">
    <property type="status" value="NOT_ANNOTATED_CDS"/>
    <property type="molecule type" value="Genomic_DNA"/>
</dbReference>
<evidence type="ECO:0000256" key="1">
    <source>
        <dbReference type="ARBA" id="ARBA00002791"/>
    </source>
</evidence>
<evidence type="ECO:0000256" key="8">
    <source>
        <dbReference type="ARBA" id="ARBA00022824"/>
    </source>
</evidence>
<evidence type="ECO:0000256" key="7">
    <source>
        <dbReference type="ARBA" id="ARBA00022729"/>
    </source>
</evidence>
<evidence type="ECO:0000256" key="3">
    <source>
        <dbReference type="ARBA" id="ARBA00004922"/>
    </source>
</evidence>
<keyword evidence="6 11" id="KW-0812">Transmembrane</keyword>
<keyword evidence="7" id="KW-0732">Signal</keyword>
<dbReference type="STRING" id="67801.A0A1B0AR45"/>
<reference evidence="12" key="2">
    <citation type="submission" date="2020-05" db="UniProtKB">
        <authorList>
            <consortium name="EnsemblMetazoa"/>
        </authorList>
    </citation>
    <scope>IDENTIFICATION</scope>
    <source>
        <strain evidence="12">IAEA</strain>
    </source>
</reference>
<keyword evidence="10 11" id="KW-0472">Membrane</keyword>
<dbReference type="UniPathway" id="UPA00378"/>
<dbReference type="PANTHER" id="PTHR21049">
    <property type="entry name" value="RIBOPHORIN I"/>
    <property type="match status" value="1"/>
</dbReference>
<evidence type="ECO:0000256" key="2">
    <source>
        <dbReference type="ARBA" id="ARBA00004115"/>
    </source>
</evidence>
<dbReference type="VEuPathDB" id="VectorBase:GPPI005491"/>